<protein>
    <submittedName>
        <fullName evidence="2">MarR family transcriptional regulator</fullName>
    </submittedName>
</protein>
<dbReference type="InterPro" id="IPR036388">
    <property type="entry name" value="WH-like_DNA-bd_sf"/>
</dbReference>
<dbReference type="Gene3D" id="1.10.10.10">
    <property type="entry name" value="Winged helix-like DNA-binding domain superfamily/Winged helix DNA-binding domain"/>
    <property type="match status" value="1"/>
</dbReference>
<dbReference type="CDD" id="cd00090">
    <property type="entry name" value="HTH_ARSR"/>
    <property type="match status" value="1"/>
</dbReference>
<sequence length="189" mass="21810">MASALLSDGQQDGIEGMDKKNPCSPIPVRSRHPAVRAWIYLMRIAYRTERESAAHAYEHGLTFAQLDVIFHIGKCPGITQQELAERLLVTPGNVTQLLQRMERLGLIRRVPEGRAKRLYLTQKGQEYCDQLLPRQEQLHIQQFSGLAPEEQEQLLRLLMKLDRAQRRKVRAFREAQEQLYQERSHAANG</sequence>
<dbReference type="InterPro" id="IPR036390">
    <property type="entry name" value="WH_DNA-bd_sf"/>
</dbReference>
<dbReference type="SMART" id="SM00347">
    <property type="entry name" value="HTH_MARR"/>
    <property type="match status" value="1"/>
</dbReference>
<dbReference type="PANTHER" id="PTHR33164:SF85">
    <property type="entry name" value="TRANSCRIPTIONAL REGULATOR, MARR FAMILY"/>
    <property type="match status" value="1"/>
</dbReference>
<dbReference type="InterPro" id="IPR011991">
    <property type="entry name" value="ArsR-like_HTH"/>
</dbReference>
<gene>
    <name evidence="2" type="ORF">ENP47_03040</name>
</gene>
<feature type="region of interest" description="Disordered" evidence="1">
    <location>
        <begin position="1"/>
        <end position="28"/>
    </location>
</feature>
<accession>A0A7C1FQV4</accession>
<dbReference type="Pfam" id="PF12802">
    <property type="entry name" value="MarR_2"/>
    <property type="match status" value="1"/>
</dbReference>
<dbReference type="AlphaFoldDB" id="A0A7C1FQV4"/>
<organism evidence="2">
    <name type="scientific">Thermomicrobium roseum</name>
    <dbReference type="NCBI Taxonomy" id="500"/>
    <lineage>
        <taxon>Bacteria</taxon>
        <taxon>Pseudomonadati</taxon>
        <taxon>Thermomicrobiota</taxon>
        <taxon>Thermomicrobia</taxon>
        <taxon>Thermomicrobiales</taxon>
        <taxon>Thermomicrobiaceae</taxon>
        <taxon>Thermomicrobium</taxon>
    </lineage>
</organism>
<evidence type="ECO:0000313" key="2">
    <source>
        <dbReference type="EMBL" id="HEF64571.1"/>
    </source>
</evidence>
<dbReference type="PANTHER" id="PTHR33164">
    <property type="entry name" value="TRANSCRIPTIONAL REGULATOR, MARR FAMILY"/>
    <property type="match status" value="1"/>
</dbReference>
<dbReference type="EMBL" id="DSJL01000007">
    <property type="protein sequence ID" value="HEF64571.1"/>
    <property type="molecule type" value="Genomic_DNA"/>
</dbReference>
<reference evidence="2" key="1">
    <citation type="journal article" date="2020" name="mSystems">
        <title>Genome- and Community-Level Interaction Insights into Carbon Utilization and Element Cycling Functions of Hydrothermarchaeota in Hydrothermal Sediment.</title>
        <authorList>
            <person name="Zhou Z."/>
            <person name="Liu Y."/>
            <person name="Xu W."/>
            <person name="Pan J."/>
            <person name="Luo Z.H."/>
            <person name="Li M."/>
        </authorList>
    </citation>
    <scope>NUCLEOTIDE SEQUENCE [LARGE SCALE GENOMIC DNA]</scope>
    <source>
        <strain evidence="2">SpSt-222</strain>
    </source>
</reference>
<dbReference type="GO" id="GO:0006950">
    <property type="term" value="P:response to stress"/>
    <property type="evidence" value="ECO:0007669"/>
    <property type="project" value="TreeGrafter"/>
</dbReference>
<dbReference type="GO" id="GO:0003700">
    <property type="term" value="F:DNA-binding transcription factor activity"/>
    <property type="evidence" value="ECO:0007669"/>
    <property type="project" value="InterPro"/>
</dbReference>
<dbReference type="PRINTS" id="PR00598">
    <property type="entry name" value="HTHMARR"/>
</dbReference>
<dbReference type="PROSITE" id="PS50995">
    <property type="entry name" value="HTH_MARR_2"/>
    <property type="match status" value="1"/>
</dbReference>
<evidence type="ECO:0000256" key="1">
    <source>
        <dbReference type="SAM" id="MobiDB-lite"/>
    </source>
</evidence>
<dbReference type="InterPro" id="IPR039422">
    <property type="entry name" value="MarR/SlyA-like"/>
</dbReference>
<dbReference type="SUPFAM" id="SSF46785">
    <property type="entry name" value="Winged helix' DNA-binding domain"/>
    <property type="match status" value="1"/>
</dbReference>
<name>A0A7C1FQV4_THERO</name>
<comment type="caution">
    <text evidence="2">The sequence shown here is derived from an EMBL/GenBank/DDBJ whole genome shotgun (WGS) entry which is preliminary data.</text>
</comment>
<dbReference type="InterPro" id="IPR000835">
    <property type="entry name" value="HTH_MarR-typ"/>
</dbReference>
<proteinExistence type="predicted"/>